<dbReference type="AlphaFoldDB" id="A0A173TU50"/>
<dbReference type="Pfam" id="PF25137">
    <property type="entry name" value="ADH_Fe_C"/>
    <property type="match status" value="1"/>
</dbReference>
<evidence type="ECO:0000313" key="6">
    <source>
        <dbReference type="Proteomes" id="UP000095390"/>
    </source>
</evidence>
<dbReference type="EMBL" id="CYYC01000022">
    <property type="protein sequence ID" value="CUN05385.1"/>
    <property type="molecule type" value="Genomic_DNA"/>
</dbReference>
<proteinExistence type="predicted"/>
<feature type="domain" description="Alcohol dehydrogenase iron-type/glycerol dehydrogenase GldA" evidence="2">
    <location>
        <begin position="6"/>
        <end position="171"/>
    </location>
</feature>
<dbReference type="Proteomes" id="UP000283497">
    <property type="component" value="Unassembled WGS sequence"/>
</dbReference>
<keyword evidence="1" id="KW-0560">Oxidoreductase</keyword>
<evidence type="ECO:0000313" key="5">
    <source>
        <dbReference type="EMBL" id="RHK38420.1"/>
    </source>
</evidence>
<feature type="domain" description="Fe-containing alcohol dehydrogenase-like C-terminal" evidence="3">
    <location>
        <begin position="184"/>
        <end position="312"/>
    </location>
</feature>
<dbReference type="FunFam" id="3.40.50.1970:FF:000003">
    <property type="entry name" value="Alcohol dehydrogenase, iron-containing"/>
    <property type="match status" value="1"/>
</dbReference>
<evidence type="ECO:0000313" key="7">
    <source>
        <dbReference type="Proteomes" id="UP000283497"/>
    </source>
</evidence>
<reference evidence="5 7" key="2">
    <citation type="submission" date="2018-08" db="EMBL/GenBank/DDBJ databases">
        <title>A genome reference for cultivated species of the human gut microbiota.</title>
        <authorList>
            <person name="Zou Y."/>
            <person name="Xue W."/>
            <person name="Luo G."/>
        </authorList>
    </citation>
    <scope>NUCLEOTIDE SEQUENCE [LARGE SCALE GENOMIC DNA]</scope>
    <source>
        <strain evidence="5 7">AF45-14BH</strain>
    </source>
</reference>
<dbReference type="Gene3D" id="3.40.50.1970">
    <property type="match status" value="1"/>
</dbReference>
<evidence type="ECO:0000256" key="1">
    <source>
        <dbReference type="ARBA" id="ARBA00023002"/>
    </source>
</evidence>
<protein>
    <submittedName>
        <fullName evidence="4">Aldehyde-alcohol dehydrogenase</fullName>
    </submittedName>
    <submittedName>
        <fullName evidence="5">Iron-containing alcohol dehydrogenase</fullName>
    </submittedName>
</protein>
<dbReference type="OrthoDB" id="9804734at2"/>
<dbReference type="Pfam" id="PF00465">
    <property type="entry name" value="Fe-ADH"/>
    <property type="match status" value="1"/>
</dbReference>
<organism evidence="4 6">
    <name type="scientific">Anaerobutyricum hallii</name>
    <dbReference type="NCBI Taxonomy" id="39488"/>
    <lineage>
        <taxon>Bacteria</taxon>
        <taxon>Bacillati</taxon>
        <taxon>Bacillota</taxon>
        <taxon>Clostridia</taxon>
        <taxon>Lachnospirales</taxon>
        <taxon>Lachnospiraceae</taxon>
        <taxon>Anaerobutyricum</taxon>
    </lineage>
</organism>
<dbReference type="InterPro" id="IPR056798">
    <property type="entry name" value="ADH_Fe_C"/>
</dbReference>
<dbReference type="Gene3D" id="1.20.1090.10">
    <property type="entry name" value="Dehydroquinate synthase-like - alpha domain"/>
    <property type="match status" value="1"/>
</dbReference>
<sequence length="366" mass="40192">MRFFDPTNTYAEKNCVKNHKKELLALGSRAFVITGHSSSKKNGSLDDVIAVLEEASVPYQIFNEIEENPSVETVVRAAEIGKEFKADFVIGIGGGSPLDASKAIALLIANPEETGDCFYVAKDLKTLPIAAVPTTCGTGSEVTPVSVLTRHDTQTKKSISYKIFPDIALIDGKYLLSASKNLLINTCVDALAHAAESRVSIQTNIYNQMFANYALKLWGDIVPFLRSDEELSEELAEKLMLTSTIAGMAIAQTGTSIPHALSYDVTYHNGVAHGKACGIFLAAYLRVYAEQKPEDVEEILTLLGFKTLDDFASYLTEILGTVSLTQKEVTFYIDRMMENTSKLATCPFELTREDIEKIYRESIVVE</sequence>
<evidence type="ECO:0000313" key="4">
    <source>
        <dbReference type="EMBL" id="CUN05385.1"/>
    </source>
</evidence>
<dbReference type="Proteomes" id="UP000095390">
    <property type="component" value="Unassembled WGS sequence"/>
</dbReference>
<dbReference type="GO" id="GO:0046872">
    <property type="term" value="F:metal ion binding"/>
    <property type="evidence" value="ECO:0007669"/>
    <property type="project" value="InterPro"/>
</dbReference>
<evidence type="ECO:0000259" key="2">
    <source>
        <dbReference type="Pfam" id="PF00465"/>
    </source>
</evidence>
<name>A0A173TU50_9FIRM</name>
<evidence type="ECO:0000259" key="3">
    <source>
        <dbReference type="Pfam" id="PF25137"/>
    </source>
</evidence>
<dbReference type="GO" id="GO:0004022">
    <property type="term" value="F:alcohol dehydrogenase (NAD+) activity"/>
    <property type="evidence" value="ECO:0007669"/>
    <property type="project" value="TreeGrafter"/>
</dbReference>
<dbReference type="InterPro" id="IPR001670">
    <property type="entry name" value="ADH_Fe/GldA"/>
</dbReference>
<dbReference type="PANTHER" id="PTHR11496">
    <property type="entry name" value="ALCOHOL DEHYDROGENASE"/>
    <property type="match status" value="1"/>
</dbReference>
<dbReference type="CDD" id="cd08181">
    <property type="entry name" value="PPD-like"/>
    <property type="match status" value="1"/>
</dbReference>
<dbReference type="PANTHER" id="PTHR11496:SF103">
    <property type="entry name" value="DEHYDROGENASE, PUTATIVE-RELATED"/>
    <property type="match status" value="1"/>
</dbReference>
<reference evidence="4 6" key="1">
    <citation type="submission" date="2015-09" db="EMBL/GenBank/DDBJ databases">
        <authorList>
            <consortium name="Pathogen Informatics"/>
        </authorList>
    </citation>
    <scope>NUCLEOTIDE SEQUENCE [LARGE SCALE GENOMIC DNA]</scope>
    <source>
        <strain evidence="4 6">2789STDY5834966</strain>
    </source>
</reference>
<dbReference type="SUPFAM" id="SSF56796">
    <property type="entry name" value="Dehydroquinate synthase-like"/>
    <property type="match status" value="1"/>
</dbReference>
<dbReference type="RefSeq" id="WP_055182975.1">
    <property type="nucleotide sequence ID" value="NZ_CATXFZ010000020.1"/>
</dbReference>
<accession>A0A173TU50</accession>
<gene>
    <name evidence="4" type="primary">adhE_1</name>
    <name evidence="5" type="ORF">DW068_09425</name>
    <name evidence="4" type="ORF">ERS852578_01897</name>
</gene>
<dbReference type="InterPro" id="IPR039697">
    <property type="entry name" value="Alcohol_dehydrogenase_Fe"/>
</dbReference>
<dbReference type="EMBL" id="QRNJ01000034">
    <property type="protein sequence ID" value="RHK38420.1"/>
    <property type="molecule type" value="Genomic_DNA"/>
</dbReference>